<dbReference type="Pfam" id="PF03432">
    <property type="entry name" value="Relaxase"/>
    <property type="match status" value="1"/>
</dbReference>
<feature type="compositionally biased region" description="Basic and acidic residues" evidence="1">
    <location>
        <begin position="186"/>
        <end position="200"/>
    </location>
</feature>
<reference evidence="3 4" key="1">
    <citation type="submission" date="2020-05" db="EMBL/GenBank/DDBJ databases">
        <authorList>
            <person name="Mo P."/>
        </authorList>
    </citation>
    <scope>NUCLEOTIDE SEQUENCE [LARGE SCALE GENOMIC DNA]</scope>
    <source>
        <strain evidence="3 4">Gen01</strain>
    </source>
</reference>
<dbReference type="InterPro" id="IPR005094">
    <property type="entry name" value="Endonuclease_MobA/VirD2"/>
</dbReference>
<feature type="domain" description="MobA/VirD2-like nuclease" evidence="2">
    <location>
        <begin position="82"/>
        <end position="177"/>
    </location>
</feature>
<dbReference type="AlphaFoldDB" id="A0A6M6JKM4"/>
<name>A0A6M6JKM4_9PSEU</name>
<keyword evidence="4" id="KW-1185">Reference proteome</keyword>
<proteinExistence type="predicted"/>
<sequence>MITKVVHGWRPAGLLAYLLGPGTAEVHRSPRVIASWDGLDAGWQPERTGPSEYDLRLGPLVDALHAPAVAAGLPTRAPRNGSKRGYVWHCSARLAASDRTLSDGQWADIARELLDGAGIAERGDPGEPRWVVIRHADDHIHIAVVLVRQDTGRRFWPHHDYPKLRSAARAIEQRLGLTVTAVADDTAARRPGRGETEKAARRGRGPARPELRRAAQQAAIRAGGPEEFVAELRAMGYLAELRRGPSGDALGYRIGRAGDVTAAGQQVFYSGSKLAPDLSLPQLRRRWAQNPDRPGLGGRPLSAEAEDLVVRARVAVGARDSREGVDGIVHATGDVLTALAANDRGHKRGWWDAAERYERASRPPGGRVPDVGPVGAELRLLARRLLAARGFRGKAAVGSVALAIAVAGLLQEVAAWQRQRGREHQAAAADAAGARLQARHVRQRDPDFGSAAVQGSGRERAGFTREPGSAIQLVPESEAGMTRRSTGPRR</sequence>
<organism evidence="3 4">
    <name type="scientific">Pseudonocardia broussonetiae</name>
    <dbReference type="NCBI Taxonomy" id="2736640"/>
    <lineage>
        <taxon>Bacteria</taxon>
        <taxon>Bacillati</taxon>
        <taxon>Actinomycetota</taxon>
        <taxon>Actinomycetes</taxon>
        <taxon>Pseudonocardiales</taxon>
        <taxon>Pseudonocardiaceae</taxon>
        <taxon>Pseudonocardia</taxon>
    </lineage>
</organism>
<dbReference type="KEGG" id="pbro:HOP40_19845"/>
<evidence type="ECO:0000313" key="3">
    <source>
        <dbReference type="EMBL" id="QJY47785.1"/>
    </source>
</evidence>
<dbReference type="EMBL" id="CP053564">
    <property type="protein sequence ID" value="QJY47785.1"/>
    <property type="molecule type" value="Genomic_DNA"/>
</dbReference>
<protein>
    <submittedName>
        <fullName evidence="3">Mobilization protein</fullName>
    </submittedName>
</protein>
<feature type="region of interest" description="Disordered" evidence="1">
    <location>
        <begin position="442"/>
        <end position="490"/>
    </location>
</feature>
<evidence type="ECO:0000256" key="1">
    <source>
        <dbReference type="SAM" id="MobiDB-lite"/>
    </source>
</evidence>
<feature type="region of interest" description="Disordered" evidence="1">
    <location>
        <begin position="186"/>
        <end position="210"/>
    </location>
</feature>
<evidence type="ECO:0000313" key="4">
    <source>
        <dbReference type="Proteomes" id="UP000505377"/>
    </source>
</evidence>
<dbReference type="Proteomes" id="UP000505377">
    <property type="component" value="Chromosome"/>
</dbReference>
<gene>
    <name evidence="3" type="ORF">HOP40_19845</name>
</gene>
<accession>A0A6M6JKM4</accession>
<dbReference type="RefSeq" id="WP_172160786.1">
    <property type="nucleotide sequence ID" value="NZ_CP053564.1"/>
</dbReference>
<evidence type="ECO:0000259" key="2">
    <source>
        <dbReference type="Pfam" id="PF03432"/>
    </source>
</evidence>